<reference evidence="2" key="1">
    <citation type="journal article" date="2019" name="Int. J. Syst. Evol. Microbiol.">
        <title>The Global Catalogue of Microorganisms (GCM) 10K type strain sequencing project: providing services to taxonomists for standard genome sequencing and annotation.</title>
        <authorList>
            <consortium name="The Broad Institute Genomics Platform"/>
            <consortium name="The Broad Institute Genome Sequencing Center for Infectious Disease"/>
            <person name="Wu L."/>
            <person name="Ma J."/>
        </authorList>
    </citation>
    <scope>NUCLEOTIDE SEQUENCE [LARGE SCALE GENOMIC DNA]</scope>
    <source>
        <strain evidence="2">JCM 14303</strain>
    </source>
</reference>
<sequence>MVADPTGGHERAEQVLRTATDGDVDIIRDLRNQQPNRDVSINSHEITAEEHLGWWAKASVDPTRRVLIYERDGVAAGVVNFFDLELDGSPKTGAWGFFLDAEGLAERGETLPAWIEVMKEATGYAFDELGLDDLYGEVLEHNAVVRQMNRRFRFVEGEPETRYSDGREITVLPISLNKNNRRKPKGNS</sequence>
<dbReference type="Proteomes" id="UP001500363">
    <property type="component" value="Unassembled WGS sequence"/>
</dbReference>
<evidence type="ECO:0000313" key="1">
    <source>
        <dbReference type="EMBL" id="GAA1535917.1"/>
    </source>
</evidence>
<proteinExistence type="predicted"/>
<dbReference type="EMBL" id="BAAANC010000002">
    <property type="protein sequence ID" value="GAA1535917.1"/>
    <property type="molecule type" value="Genomic_DNA"/>
</dbReference>
<evidence type="ECO:0000313" key="2">
    <source>
        <dbReference type="Proteomes" id="UP001500363"/>
    </source>
</evidence>
<protein>
    <recommendedName>
        <fullName evidence="3">RimJ/RimL family protein N-acetyltransferase</fullName>
    </recommendedName>
</protein>
<evidence type="ECO:0008006" key="3">
    <source>
        <dbReference type="Google" id="ProtNLM"/>
    </source>
</evidence>
<gene>
    <name evidence="1" type="ORF">GCM10009741_43090</name>
</gene>
<name>A0ABP4M321_9ACTN</name>
<comment type="caution">
    <text evidence="1">The sequence shown here is derived from an EMBL/GenBank/DDBJ whole genome shotgun (WGS) entry which is preliminary data.</text>
</comment>
<dbReference type="SUPFAM" id="SSF55729">
    <property type="entry name" value="Acyl-CoA N-acyltransferases (Nat)"/>
    <property type="match status" value="1"/>
</dbReference>
<keyword evidence="2" id="KW-1185">Reference proteome</keyword>
<accession>A0ABP4M321</accession>
<dbReference type="InterPro" id="IPR016181">
    <property type="entry name" value="Acyl_CoA_acyltransferase"/>
</dbReference>
<dbReference type="Gene3D" id="3.40.630.30">
    <property type="match status" value="1"/>
</dbReference>
<organism evidence="1 2">
    <name type="scientific">Kribbella lupini</name>
    <dbReference type="NCBI Taxonomy" id="291602"/>
    <lineage>
        <taxon>Bacteria</taxon>
        <taxon>Bacillati</taxon>
        <taxon>Actinomycetota</taxon>
        <taxon>Actinomycetes</taxon>
        <taxon>Propionibacteriales</taxon>
        <taxon>Kribbellaceae</taxon>
        <taxon>Kribbella</taxon>
    </lineage>
</organism>